<feature type="domain" description="N-acetyltransferase" evidence="3">
    <location>
        <begin position="39"/>
        <end position="200"/>
    </location>
</feature>
<dbReference type="Gene3D" id="3.40.630.30">
    <property type="match status" value="1"/>
</dbReference>
<protein>
    <recommendedName>
        <fullName evidence="3">N-acetyltransferase domain-containing protein</fullName>
    </recommendedName>
</protein>
<sequence>MSVGARPTGTEGVELALATGSDAQLRETILQPLSECNGMFVRTARAADVSSIAHICAEGWRDAAGDIAPADEVDSAVETRFAESRLRREVQTADDMHGWVVAVEDGEVVAAGGGGMTGERRGEVFSLHAHPDVRGSGAGTALLRTMTAQHVVSGAREQWASCLDGDEHTLSFYQSRGFEVADSTPHDEIPAESVRLVRRI</sequence>
<keyword evidence="1" id="KW-0808">Transferase</keyword>
<keyword evidence="5" id="KW-1185">Reference proteome</keyword>
<evidence type="ECO:0000256" key="2">
    <source>
        <dbReference type="ARBA" id="ARBA00023315"/>
    </source>
</evidence>
<comment type="caution">
    <text evidence="4">The sequence shown here is derived from an EMBL/GenBank/DDBJ whole genome shotgun (WGS) entry which is preliminary data.</text>
</comment>
<accession>M0IL20</accession>
<name>M0IL20_9EURY</name>
<dbReference type="PATRIC" id="fig|662479.7.peg.1081"/>
<dbReference type="PANTHER" id="PTHR43877">
    <property type="entry name" value="AMINOALKYLPHOSPHONATE N-ACETYLTRANSFERASE-RELATED-RELATED"/>
    <property type="match status" value="1"/>
</dbReference>
<dbReference type="InterPro" id="IPR000182">
    <property type="entry name" value="GNAT_dom"/>
</dbReference>
<dbReference type="Proteomes" id="UP000011550">
    <property type="component" value="Unassembled WGS sequence"/>
</dbReference>
<dbReference type="InterPro" id="IPR016181">
    <property type="entry name" value="Acyl_CoA_acyltransferase"/>
</dbReference>
<dbReference type="STRING" id="662479.C440_05278"/>
<organism evidence="4 5">
    <name type="scientific">Haloferax mucosum ATCC BAA-1512</name>
    <dbReference type="NCBI Taxonomy" id="662479"/>
    <lineage>
        <taxon>Archaea</taxon>
        <taxon>Methanobacteriati</taxon>
        <taxon>Methanobacteriota</taxon>
        <taxon>Stenosarchaea group</taxon>
        <taxon>Halobacteria</taxon>
        <taxon>Halobacteriales</taxon>
        <taxon>Haloferacaceae</taxon>
        <taxon>Haloferax</taxon>
    </lineage>
</organism>
<evidence type="ECO:0000259" key="3">
    <source>
        <dbReference type="PROSITE" id="PS51186"/>
    </source>
</evidence>
<evidence type="ECO:0000313" key="5">
    <source>
        <dbReference type="Proteomes" id="UP000011550"/>
    </source>
</evidence>
<dbReference type="InterPro" id="IPR050832">
    <property type="entry name" value="Bact_Acetyltransf"/>
</dbReference>
<dbReference type="PROSITE" id="PS51186">
    <property type="entry name" value="GNAT"/>
    <property type="match status" value="1"/>
</dbReference>
<dbReference type="Pfam" id="PF00583">
    <property type="entry name" value="Acetyltransf_1"/>
    <property type="match status" value="1"/>
</dbReference>
<gene>
    <name evidence="4" type="ORF">C440_05278</name>
</gene>
<evidence type="ECO:0000256" key="1">
    <source>
        <dbReference type="ARBA" id="ARBA00022679"/>
    </source>
</evidence>
<dbReference type="GO" id="GO:0016747">
    <property type="term" value="F:acyltransferase activity, transferring groups other than amino-acyl groups"/>
    <property type="evidence" value="ECO:0007669"/>
    <property type="project" value="InterPro"/>
</dbReference>
<dbReference type="AlphaFoldDB" id="M0IL20"/>
<dbReference type="SUPFAM" id="SSF55729">
    <property type="entry name" value="Acyl-CoA N-acyltransferases (Nat)"/>
    <property type="match status" value="1"/>
</dbReference>
<proteinExistence type="predicted"/>
<reference evidence="4 5" key="1">
    <citation type="journal article" date="2014" name="PLoS Genet.">
        <title>Phylogenetically driven sequencing of extremely halophilic archaea reveals strategies for static and dynamic osmo-response.</title>
        <authorList>
            <person name="Becker E.A."/>
            <person name="Seitzer P.M."/>
            <person name="Tritt A."/>
            <person name="Larsen D."/>
            <person name="Krusor M."/>
            <person name="Yao A.I."/>
            <person name="Wu D."/>
            <person name="Madern D."/>
            <person name="Eisen J.A."/>
            <person name="Darling A.E."/>
            <person name="Facciotti M.T."/>
        </authorList>
    </citation>
    <scope>NUCLEOTIDE SEQUENCE [LARGE SCALE GENOMIC DNA]</scope>
    <source>
        <strain evidence="4 5">ATCC BAA-1512</strain>
    </source>
</reference>
<keyword evidence="2" id="KW-0012">Acyltransferase</keyword>
<evidence type="ECO:0000313" key="4">
    <source>
        <dbReference type="EMBL" id="ELZ96533.1"/>
    </source>
</evidence>
<dbReference type="EMBL" id="AOLN01000007">
    <property type="protein sequence ID" value="ELZ96533.1"/>
    <property type="molecule type" value="Genomic_DNA"/>
</dbReference>